<dbReference type="AlphaFoldDB" id="A0A0D2Y1D1"/>
<sequence>MKIFHVDFASPSVFNAVSLKEKQRAMKPLSA</sequence>
<evidence type="ECO:0000313" key="1">
    <source>
        <dbReference type="EnsemblFungi" id="FOXG_10074P0"/>
    </source>
</evidence>
<dbReference type="Proteomes" id="UP000002489">
    <property type="component" value="Unassembled WGS sequence"/>
</dbReference>
<proteinExistence type="predicted"/>
<accession>A0A0D2Y1D1</accession>
<reference evidence="2" key="1">
    <citation type="journal article" date="2012" name="Mol. Plant Microbe Interact.">
        <title>A highly conserved effector in Fusarium oxysporum is required for full virulence on Arabidopsis.</title>
        <authorList>
            <person name="Thatcher L.F."/>
            <person name="Gardiner D.M."/>
            <person name="Kazan K."/>
            <person name="Manners J."/>
        </authorList>
    </citation>
    <scope>NUCLEOTIDE SEQUENCE [LARGE SCALE GENOMIC DNA]</scope>
    <source>
        <strain evidence="2">Fo5176</strain>
    </source>
</reference>
<protein>
    <submittedName>
        <fullName evidence="1">Uncharacterized protein</fullName>
    </submittedName>
</protein>
<organism evidence="1 2">
    <name type="scientific">Fusarium oxysporum (strain Fo5176)</name>
    <name type="common">Fusarium vascular wilt</name>
    <dbReference type="NCBI Taxonomy" id="660025"/>
    <lineage>
        <taxon>Eukaryota</taxon>
        <taxon>Fungi</taxon>
        <taxon>Dikarya</taxon>
        <taxon>Ascomycota</taxon>
        <taxon>Pezizomycotina</taxon>
        <taxon>Sordariomycetes</taxon>
        <taxon>Hypocreomycetidae</taxon>
        <taxon>Hypocreales</taxon>
        <taxon>Nectriaceae</taxon>
        <taxon>Fusarium</taxon>
        <taxon>Fusarium oxysporum species complex</taxon>
    </lineage>
</organism>
<dbReference type="EnsemblFungi" id="FOXG_10074T0">
    <property type="protein sequence ID" value="FOXG_10074P0"/>
    <property type="gene ID" value="FOXG_10074"/>
</dbReference>
<reference evidence="1" key="2">
    <citation type="submission" date="2025-08" db="UniProtKB">
        <authorList>
            <consortium name="EnsemblFungi"/>
        </authorList>
    </citation>
    <scope>IDENTIFICATION</scope>
    <source>
        <strain evidence="1">4287 / CBS 123668 / FGSC 9935 / NRRL 34936</strain>
    </source>
</reference>
<name>A0A0D2Y1D1_FUSOF</name>
<evidence type="ECO:0000313" key="2">
    <source>
        <dbReference type="Proteomes" id="UP000002489"/>
    </source>
</evidence>